<name>A0A8T4GC74_9EURY</name>
<dbReference type="EMBL" id="JAGGKQ010000005">
    <property type="protein sequence ID" value="MBP1922054.1"/>
    <property type="molecule type" value="Genomic_DNA"/>
</dbReference>
<gene>
    <name evidence="4" type="ORF">J2751_001059</name>
</gene>
<protein>
    <submittedName>
        <fullName evidence="4">Uncharacterized protein</fullName>
    </submittedName>
</protein>
<dbReference type="RefSeq" id="WP_209483857.1">
    <property type="nucleotide sequence ID" value="NZ_JAGGKQ010000005.1"/>
</dbReference>
<feature type="region of interest" description="Disordered" evidence="1">
    <location>
        <begin position="269"/>
        <end position="296"/>
    </location>
</feature>
<dbReference type="InterPro" id="IPR043859">
    <property type="entry name" value="TbsP-like_N"/>
</dbReference>
<evidence type="ECO:0000313" key="5">
    <source>
        <dbReference type="Proteomes" id="UP000823588"/>
    </source>
</evidence>
<dbReference type="OrthoDB" id="331010at2157"/>
<sequence length="296" mass="32762">MSVPVEENIEDTLAGRPDLVAVGVGLDLLPAVVSARRRTDGGRWRIACPPGVVDELGRTFALGTAVVEARSRDEIDIRTASGSRPDRPLFATPDRVDALAGPPDRRTLVTETQPDRAAAAHGTATRRFGRADPTSIRMPGRTELLAAAGETLDDRFADDLATVLDSIDLDPACLDRSDVIDDRTLFVALAARHDHLFTDVREWADDVDIVEKQRFSDARRALENRGIIESIRVPINKGRPNNRLRALDETLIRVDPEEFLPALRERVRIENSSDGSDPRGADSREDDRPVWERRGR</sequence>
<evidence type="ECO:0000256" key="1">
    <source>
        <dbReference type="SAM" id="MobiDB-lite"/>
    </source>
</evidence>
<reference evidence="4" key="1">
    <citation type="submission" date="2021-03" db="EMBL/GenBank/DDBJ databases">
        <title>Genomic Encyclopedia of Type Strains, Phase IV (KMG-IV): sequencing the most valuable type-strain genomes for metagenomic binning, comparative biology and taxonomic classification.</title>
        <authorList>
            <person name="Goeker M."/>
        </authorList>
    </citation>
    <scope>NUCLEOTIDE SEQUENCE</scope>
    <source>
        <strain evidence="4">DSM 23564</strain>
    </source>
</reference>
<evidence type="ECO:0000313" key="4">
    <source>
        <dbReference type="EMBL" id="MBP1922054.1"/>
    </source>
</evidence>
<feature type="domain" description="Transcriptional regulator TbsP-like C-terminal" evidence="3">
    <location>
        <begin position="143"/>
        <end position="261"/>
    </location>
</feature>
<organism evidence="4 5">
    <name type="scientific">Halorubrum alkaliphilum</name>
    <dbReference type="NCBI Taxonomy" id="261290"/>
    <lineage>
        <taxon>Archaea</taxon>
        <taxon>Methanobacteriati</taxon>
        <taxon>Methanobacteriota</taxon>
        <taxon>Stenosarchaea group</taxon>
        <taxon>Halobacteria</taxon>
        <taxon>Halobacteriales</taxon>
        <taxon>Haloferacaceae</taxon>
        <taxon>Halorubrum</taxon>
    </lineage>
</organism>
<comment type="caution">
    <text evidence="4">The sequence shown here is derived from an EMBL/GenBank/DDBJ whole genome shotgun (WGS) entry which is preliminary data.</text>
</comment>
<evidence type="ECO:0000259" key="3">
    <source>
        <dbReference type="Pfam" id="PF23336"/>
    </source>
</evidence>
<dbReference type="InterPro" id="IPR056163">
    <property type="entry name" value="TbsP_C"/>
</dbReference>
<dbReference type="Pfam" id="PF19138">
    <property type="entry name" value="TbsP_N"/>
    <property type="match status" value="1"/>
</dbReference>
<proteinExistence type="predicted"/>
<evidence type="ECO:0000259" key="2">
    <source>
        <dbReference type="Pfam" id="PF19138"/>
    </source>
</evidence>
<dbReference type="Proteomes" id="UP000823588">
    <property type="component" value="Unassembled WGS sequence"/>
</dbReference>
<feature type="region of interest" description="Disordered" evidence="1">
    <location>
        <begin position="79"/>
        <end position="107"/>
    </location>
</feature>
<feature type="domain" description="Transcriptional regulator TbsP N-terminal" evidence="2">
    <location>
        <begin position="5"/>
        <end position="139"/>
    </location>
</feature>
<keyword evidence="5" id="KW-1185">Reference proteome</keyword>
<accession>A0A8T4GC74</accession>
<dbReference type="Pfam" id="PF23336">
    <property type="entry name" value="HTH_TbsP_C"/>
    <property type="match status" value="1"/>
</dbReference>
<dbReference type="AlphaFoldDB" id="A0A8T4GC74"/>